<protein>
    <recommendedName>
        <fullName evidence="7">Serine-threonine kinase receptor-associated protein</fullName>
    </recommendedName>
</protein>
<dbReference type="InterPro" id="IPR019775">
    <property type="entry name" value="WD40_repeat_CS"/>
</dbReference>
<dbReference type="Proteomes" id="UP000250275">
    <property type="component" value="Unassembled WGS sequence"/>
</dbReference>
<dbReference type="PANTHER" id="PTHR19877">
    <property type="entry name" value="EUKARYOTIC TRANSLATION INITIATION FACTOR 3 SUBUNIT I"/>
    <property type="match status" value="1"/>
</dbReference>
<dbReference type="Gene3D" id="2.130.10.10">
    <property type="entry name" value="YVTN repeat-like/Quinoprotein amine dehydrogenase"/>
    <property type="match status" value="1"/>
</dbReference>
<evidence type="ECO:0000313" key="9">
    <source>
        <dbReference type="EMBL" id="OAD52143.1"/>
    </source>
</evidence>
<feature type="repeat" description="WD" evidence="8">
    <location>
        <begin position="44"/>
        <end position="85"/>
    </location>
</feature>
<dbReference type="InterPro" id="IPR027525">
    <property type="entry name" value="eIF3i"/>
</dbReference>
<comment type="similarity">
    <text evidence="6">Belongs to the WD repeat STRAP family.</text>
</comment>
<keyword evidence="1" id="KW-0963">Cytoplasm</keyword>
<evidence type="ECO:0000313" key="10">
    <source>
        <dbReference type="Proteomes" id="UP000250275"/>
    </source>
</evidence>
<dbReference type="PROSITE" id="PS50082">
    <property type="entry name" value="WD_REPEATS_2"/>
    <property type="match status" value="4"/>
</dbReference>
<dbReference type="InterPro" id="IPR001680">
    <property type="entry name" value="WD40_rpt"/>
</dbReference>
<organism evidence="9 10">
    <name type="scientific">Eufriesea mexicana</name>
    <dbReference type="NCBI Taxonomy" id="516756"/>
    <lineage>
        <taxon>Eukaryota</taxon>
        <taxon>Metazoa</taxon>
        <taxon>Ecdysozoa</taxon>
        <taxon>Arthropoda</taxon>
        <taxon>Hexapoda</taxon>
        <taxon>Insecta</taxon>
        <taxon>Pterygota</taxon>
        <taxon>Neoptera</taxon>
        <taxon>Endopterygota</taxon>
        <taxon>Hymenoptera</taxon>
        <taxon>Apocrita</taxon>
        <taxon>Aculeata</taxon>
        <taxon>Apoidea</taxon>
        <taxon>Anthophila</taxon>
        <taxon>Apidae</taxon>
        <taxon>Eufriesea</taxon>
    </lineage>
</organism>
<name>A0A310SCX4_9HYME</name>
<evidence type="ECO:0000256" key="1">
    <source>
        <dbReference type="ARBA" id="ARBA00022490"/>
    </source>
</evidence>
<dbReference type="GO" id="GO:0002183">
    <property type="term" value="P:cytoplasmic translational initiation"/>
    <property type="evidence" value="ECO:0007669"/>
    <property type="project" value="TreeGrafter"/>
</dbReference>
<dbReference type="SUPFAM" id="SSF50978">
    <property type="entry name" value="WD40 repeat-like"/>
    <property type="match status" value="1"/>
</dbReference>
<dbReference type="SMART" id="SM00320">
    <property type="entry name" value="WD40"/>
    <property type="match status" value="5"/>
</dbReference>
<keyword evidence="3 8" id="KW-0853">WD repeat</keyword>
<proteinExistence type="inferred from homology"/>
<dbReference type="OrthoDB" id="7630629at2759"/>
<evidence type="ECO:0000256" key="4">
    <source>
        <dbReference type="ARBA" id="ARBA00022737"/>
    </source>
</evidence>
<reference evidence="9 10" key="1">
    <citation type="submission" date="2015-07" db="EMBL/GenBank/DDBJ databases">
        <title>The genome of Eufriesea mexicana.</title>
        <authorList>
            <person name="Pan H."/>
            <person name="Kapheim K."/>
        </authorList>
    </citation>
    <scope>NUCLEOTIDE SEQUENCE [LARGE SCALE GENOMIC DNA]</scope>
    <source>
        <strain evidence="9">0111107269</strain>
        <tissue evidence="9">Whole body</tissue>
    </source>
</reference>
<dbReference type="GO" id="GO:0003743">
    <property type="term" value="F:translation initiation factor activity"/>
    <property type="evidence" value="ECO:0007669"/>
    <property type="project" value="UniProtKB-KW"/>
</dbReference>
<feature type="repeat" description="WD" evidence="8">
    <location>
        <begin position="2"/>
        <end position="43"/>
    </location>
</feature>
<sequence length="543" mass="62053">MLQGHERPITKIKYNREGDLLFSSSKDKNPNVWYSLNGERLGTFNGHMGSVWCIDVNWDTTRFLSGSGDNTLRIWDCQTGKEIGLLKAKSSVRTCSFSYSGNLAVYSTDKTFGHQCEMFIIDAKNIDVGFSQGDVISKIAIGGPRISAILWGALDETVITGHEDGEIIIWDVKTRQKLKSAKCHKSQINDMQFNKDGTMFVTASKDNTAKLFDSDSLTLLKTYKTERPVNSATISPTFDHFPEPPPLDYYITDISPTFVADGIFYHGKPTATHKYVANQLKPIKRTVFDPSAPIAELDSRTLERWLAKEKERYVAPPEKDDGIVYQTLSIMPRWKHDQKAQKRWTSVEPCALLKPPIWWKGKTKKSDGVSVANINDYSYMKLKDQDEDVKLSEKLHMDHPKKYTPGMIYRLKNPEDTSMKDALDRADAFKVVLKTDDILPEDTPVDKCVYEKYPRNYCGLKEDQDVVTADPVISNGDNRWQPLHEDIDFPTTDLERQKELRELTKPFLHDLHTWHSKNKPTKLIIPIKHRGKKAIPGRRFPHL</sequence>
<dbReference type="GO" id="GO:0071541">
    <property type="term" value="C:eukaryotic translation initiation factor 3 complex, eIF3m"/>
    <property type="evidence" value="ECO:0007669"/>
    <property type="project" value="TreeGrafter"/>
</dbReference>
<feature type="repeat" description="WD" evidence="8">
    <location>
        <begin position="181"/>
        <end position="222"/>
    </location>
</feature>
<dbReference type="AlphaFoldDB" id="A0A310SCX4"/>
<dbReference type="InterPro" id="IPR015943">
    <property type="entry name" value="WD40/YVTN_repeat-like_dom_sf"/>
</dbReference>
<dbReference type="InterPro" id="IPR036322">
    <property type="entry name" value="WD40_repeat_dom_sf"/>
</dbReference>
<evidence type="ECO:0000256" key="2">
    <source>
        <dbReference type="ARBA" id="ARBA00022540"/>
    </source>
</evidence>
<dbReference type="PANTHER" id="PTHR19877:SF1">
    <property type="entry name" value="EUKARYOTIC TRANSLATION INITIATION FACTOR 3 SUBUNIT I"/>
    <property type="match status" value="1"/>
</dbReference>
<dbReference type="PROSITE" id="PS00678">
    <property type="entry name" value="WD_REPEATS_1"/>
    <property type="match status" value="1"/>
</dbReference>
<gene>
    <name evidence="9" type="ORF">WN48_02973</name>
</gene>
<evidence type="ECO:0000256" key="8">
    <source>
        <dbReference type="PROSITE-ProRule" id="PRU00221"/>
    </source>
</evidence>
<keyword evidence="4" id="KW-0677">Repeat</keyword>
<keyword evidence="10" id="KW-1185">Reference proteome</keyword>
<keyword evidence="5" id="KW-0648">Protein biosynthesis</keyword>
<evidence type="ECO:0000256" key="3">
    <source>
        <dbReference type="ARBA" id="ARBA00022574"/>
    </source>
</evidence>
<dbReference type="PROSITE" id="PS50294">
    <property type="entry name" value="WD_REPEATS_REGION"/>
    <property type="match status" value="3"/>
</dbReference>
<feature type="repeat" description="WD" evidence="8">
    <location>
        <begin position="146"/>
        <end position="180"/>
    </location>
</feature>
<keyword evidence="2 9" id="KW-0396">Initiation factor</keyword>
<evidence type="ECO:0000256" key="5">
    <source>
        <dbReference type="ARBA" id="ARBA00022917"/>
    </source>
</evidence>
<evidence type="ECO:0000256" key="7">
    <source>
        <dbReference type="ARBA" id="ARBA00040390"/>
    </source>
</evidence>
<dbReference type="GO" id="GO:0003723">
    <property type="term" value="F:RNA binding"/>
    <property type="evidence" value="ECO:0007669"/>
    <property type="project" value="TreeGrafter"/>
</dbReference>
<dbReference type="Pfam" id="PF24805">
    <property type="entry name" value="EIF3I"/>
    <property type="match status" value="1"/>
</dbReference>
<dbReference type="EMBL" id="KQ777311">
    <property type="protein sequence ID" value="OAD52143.1"/>
    <property type="molecule type" value="Genomic_DNA"/>
</dbReference>
<accession>A0A310SCX4</accession>
<evidence type="ECO:0000256" key="6">
    <source>
        <dbReference type="ARBA" id="ARBA00038394"/>
    </source>
</evidence>